<organism evidence="1">
    <name type="scientific">Vibrio coralliilyticus</name>
    <dbReference type="NCBI Taxonomy" id="190893"/>
    <lineage>
        <taxon>Bacteria</taxon>
        <taxon>Pseudomonadati</taxon>
        <taxon>Pseudomonadota</taxon>
        <taxon>Gammaproteobacteria</taxon>
        <taxon>Vibrionales</taxon>
        <taxon>Vibrionaceae</taxon>
        <taxon>Vibrio</taxon>
    </lineage>
</organism>
<dbReference type="Gene3D" id="3.40.1580.10">
    <property type="entry name" value="SMI1/KNR4-like"/>
    <property type="match status" value="1"/>
</dbReference>
<gene>
    <name evidence="1" type="ORF">TW71_08475</name>
</gene>
<dbReference type="InterPro" id="IPR018958">
    <property type="entry name" value="Knr4/Smi1-like_dom"/>
</dbReference>
<evidence type="ECO:0000313" key="1">
    <source>
        <dbReference type="EMBL" id="KJY74956.1"/>
    </source>
</evidence>
<accession>A0A837GAF0</accession>
<comment type="caution">
    <text evidence="1">The sequence shown here is derived from an EMBL/GenBank/DDBJ whole genome shotgun (WGS) entry which is preliminary data.</text>
</comment>
<reference evidence="1" key="1">
    <citation type="journal article" date="2015" name="BMC Genomics">
        <title>Genome mining reveals unlocked bioactive potential of marine Gram-negative bacteria.</title>
        <authorList>
            <person name="Machado H."/>
            <person name="Sonnenschein E.C."/>
            <person name="Melchiorsen J."/>
            <person name="Gram L."/>
        </authorList>
    </citation>
    <scope>NUCLEOTIDE SEQUENCE</scope>
    <source>
        <strain evidence="1">S2052</strain>
    </source>
</reference>
<protein>
    <submittedName>
        <fullName evidence="1">Uncharacterized protein</fullName>
    </submittedName>
</protein>
<dbReference type="Pfam" id="PF09346">
    <property type="entry name" value="SMI1_KNR4"/>
    <property type="match status" value="1"/>
</dbReference>
<dbReference type="EMBL" id="JXXR01000008">
    <property type="protein sequence ID" value="KJY74956.1"/>
    <property type="molecule type" value="Genomic_DNA"/>
</dbReference>
<sequence>MTRYTDLSPFLKDLSNFELDYREPLSEQNIEKIRNKYQGIPESYLDFLKELGAGLYFDGCIDMHSSPSFAEDVCSQVSEMALELKGTDAIVFGLFGDSYYYFVPSKNWAIYGEDHDFSDSYHVSNDSFEVFIRRAIEAHKQ</sequence>
<dbReference type="SUPFAM" id="SSF160631">
    <property type="entry name" value="SMI1/KNR4-like"/>
    <property type="match status" value="1"/>
</dbReference>
<dbReference type="InterPro" id="IPR037883">
    <property type="entry name" value="Knr4/Smi1-like_sf"/>
</dbReference>
<dbReference type="SMART" id="SM00860">
    <property type="entry name" value="SMI1_KNR4"/>
    <property type="match status" value="1"/>
</dbReference>
<name>A0A837GAF0_9VIBR</name>
<dbReference type="RefSeq" id="WP_045985556.1">
    <property type="nucleotide sequence ID" value="NZ_CP063053.1"/>
</dbReference>
<dbReference type="AlphaFoldDB" id="A0A837GAF0"/>
<proteinExistence type="predicted"/>